<dbReference type="InterPro" id="IPR053275">
    <property type="entry name" value="Agnestin_monoxygenase"/>
</dbReference>
<dbReference type="EnsemblPlants" id="Pp3c12_9070V3.4">
    <property type="protein sequence ID" value="Pp3c12_9070V3.4"/>
    <property type="gene ID" value="Pp3c12_9070"/>
</dbReference>
<sequence length="422" mass="46444">MAVLRSNGSIALRRLSSLWLRSGMGVVENRSVVESSQWSGEGLSCAGLNRVGRRCEGIHSDASGGLDHYKVAVVGAGPAGLAVVSTLLDHGCTSILWIDPRFNSGRLSSYTEVPSNTKVKLFQQFVTTSPTLNRFASQALEHYNGQDPDRGCSLSLAVRMVKTLTDCIRQQDVNRVRCSENVVKELSFLDGKWHIDSGEVVDQVYLVTGSMPSKYDTQSGVEDIHLDLALKPSSLAGLVSECDTVGVVGSSHSAMLALRNLVDCKVQPKKIINFYRSPLLYAQYMDNWILYDNTGLKGEVAEWAVKEVDTGNLEDKGIVTRVCVKGLTLDEQIAHWQRCTKLIQAVGFCRNVLPKITVIGQELVDVKYDPLNGRIADGLFGYGIAFPEQTTDPYGNRELAVGLWKFMRYARATIPTHFSHLL</sequence>
<dbReference type="eggNOG" id="ENOG502RXKM">
    <property type="taxonomic scope" value="Eukaryota"/>
</dbReference>
<dbReference type="Proteomes" id="UP000006727">
    <property type="component" value="Chromosome 12"/>
</dbReference>
<dbReference type="PANTHER" id="PTHR38688:SF1">
    <property type="entry name" value="FAD_NAD(P)-BINDING DOMAIN-CONTAINING PROTEIN"/>
    <property type="match status" value="1"/>
</dbReference>
<dbReference type="Gramene" id="Pp3c12_9070V3.5">
    <property type="protein sequence ID" value="Pp3c12_9070V3.5"/>
    <property type="gene ID" value="Pp3c12_9070"/>
</dbReference>
<evidence type="ECO:0000313" key="2">
    <source>
        <dbReference type="Proteomes" id="UP000006727"/>
    </source>
</evidence>
<proteinExistence type="predicted"/>
<organism evidence="1 2">
    <name type="scientific">Physcomitrium patens</name>
    <name type="common">Spreading-leaved earth moss</name>
    <name type="synonym">Physcomitrella patens</name>
    <dbReference type="NCBI Taxonomy" id="3218"/>
    <lineage>
        <taxon>Eukaryota</taxon>
        <taxon>Viridiplantae</taxon>
        <taxon>Streptophyta</taxon>
        <taxon>Embryophyta</taxon>
        <taxon>Bryophyta</taxon>
        <taxon>Bryophytina</taxon>
        <taxon>Bryopsida</taxon>
        <taxon>Funariidae</taxon>
        <taxon>Funariales</taxon>
        <taxon>Funariaceae</taxon>
        <taxon>Physcomitrium</taxon>
    </lineage>
</organism>
<name>A9SLM8_PHYPA</name>
<dbReference type="GeneID" id="112289596"/>
<accession>A9SLM8</accession>
<protein>
    <recommendedName>
        <fullName evidence="3">FAD/NAD(P)-binding domain-containing protein</fullName>
    </recommendedName>
</protein>
<dbReference type="InterPro" id="IPR036188">
    <property type="entry name" value="FAD/NAD-bd_sf"/>
</dbReference>
<gene>
    <name evidence="1" type="primary">LOC112289596</name>
</gene>
<reference evidence="1 2" key="1">
    <citation type="journal article" date="2008" name="Science">
        <title>The Physcomitrella genome reveals evolutionary insights into the conquest of land by plants.</title>
        <authorList>
            <person name="Rensing S."/>
            <person name="Lang D."/>
            <person name="Zimmer A."/>
            <person name="Terry A."/>
            <person name="Salamov A."/>
            <person name="Shapiro H."/>
            <person name="Nishiyama T."/>
            <person name="Perroud P.-F."/>
            <person name="Lindquist E."/>
            <person name="Kamisugi Y."/>
            <person name="Tanahashi T."/>
            <person name="Sakakibara K."/>
            <person name="Fujita T."/>
            <person name="Oishi K."/>
            <person name="Shin-I T."/>
            <person name="Kuroki Y."/>
            <person name="Toyoda A."/>
            <person name="Suzuki Y."/>
            <person name="Hashimoto A."/>
            <person name="Yamaguchi K."/>
            <person name="Sugano A."/>
            <person name="Kohara Y."/>
            <person name="Fujiyama A."/>
            <person name="Anterola A."/>
            <person name="Aoki S."/>
            <person name="Ashton N."/>
            <person name="Barbazuk W.B."/>
            <person name="Barker E."/>
            <person name="Bennetzen J."/>
            <person name="Bezanilla M."/>
            <person name="Blankenship R."/>
            <person name="Cho S.H."/>
            <person name="Dutcher S."/>
            <person name="Estelle M."/>
            <person name="Fawcett J.A."/>
            <person name="Gundlach H."/>
            <person name="Hanada K."/>
            <person name="Heyl A."/>
            <person name="Hicks K.A."/>
            <person name="Hugh J."/>
            <person name="Lohr M."/>
            <person name="Mayer K."/>
            <person name="Melkozernov A."/>
            <person name="Murata T."/>
            <person name="Nelson D."/>
            <person name="Pils B."/>
            <person name="Prigge M."/>
            <person name="Reiss B."/>
            <person name="Renner T."/>
            <person name="Rombauts S."/>
            <person name="Rushton P."/>
            <person name="Sanderfoot A."/>
            <person name="Schween G."/>
            <person name="Shiu S.-H."/>
            <person name="Stueber K."/>
            <person name="Theodoulou F.L."/>
            <person name="Tu H."/>
            <person name="Van de Peer Y."/>
            <person name="Verrier P.J."/>
            <person name="Waters E."/>
            <person name="Wood A."/>
            <person name="Yang L."/>
            <person name="Cove D."/>
            <person name="Cuming A."/>
            <person name="Hasebe M."/>
            <person name="Lucas S."/>
            <person name="Mishler D.B."/>
            <person name="Reski R."/>
            <person name="Grigoriev I."/>
            <person name="Quatrano R.S."/>
            <person name="Boore J.L."/>
        </authorList>
    </citation>
    <scope>NUCLEOTIDE SEQUENCE [LARGE SCALE GENOMIC DNA]</scope>
    <source>
        <strain evidence="1 2">cv. Gransden 2004</strain>
    </source>
</reference>
<dbReference type="SUPFAM" id="SSF51971">
    <property type="entry name" value="Nucleotide-binding domain"/>
    <property type="match status" value="1"/>
</dbReference>
<dbReference type="AlphaFoldDB" id="A9SLM8"/>
<dbReference type="RefSeq" id="XP_024390699.1">
    <property type="nucleotide sequence ID" value="XM_024534931.2"/>
</dbReference>
<dbReference type="Gene3D" id="3.50.50.60">
    <property type="entry name" value="FAD/NAD(P)-binding domain"/>
    <property type="match status" value="1"/>
</dbReference>
<reference evidence="1" key="3">
    <citation type="submission" date="2020-12" db="UniProtKB">
        <authorList>
            <consortium name="EnsemblPlants"/>
        </authorList>
    </citation>
    <scope>IDENTIFICATION</scope>
</reference>
<dbReference type="Gramene" id="Pp3c12_9070V3.4">
    <property type="protein sequence ID" value="Pp3c12_9070V3.4"/>
    <property type="gene ID" value="Pp3c12_9070"/>
</dbReference>
<dbReference type="EMBL" id="ABEU02000012">
    <property type="status" value="NOT_ANNOTATED_CDS"/>
    <property type="molecule type" value="Genomic_DNA"/>
</dbReference>
<dbReference type="PANTHER" id="PTHR38688">
    <property type="entry name" value="PYR_REDOX_2 DOMAIN-CONTAINING PROTEIN"/>
    <property type="match status" value="1"/>
</dbReference>
<keyword evidence="2" id="KW-1185">Reference proteome</keyword>
<dbReference type="Gramene" id="Pp3c12_9070V3.3">
    <property type="protein sequence ID" value="Pp3c12_9070V3.3"/>
    <property type="gene ID" value="Pp3c12_9070"/>
</dbReference>
<reference evidence="1 2" key="2">
    <citation type="journal article" date="2018" name="Plant J.">
        <title>The Physcomitrella patens chromosome-scale assembly reveals moss genome structure and evolution.</title>
        <authorList>
            <person name="Lang D."/>
            <person name="Ullrich K.K."/>
            <person name="Murat F."/>
            <person name="Fuchs J."/>
            <person name="Jenkins J."/>
            <person name="Haas F.B."/>
            <person name="Piednoel M."/>
            <person name="Gundlach H."/>
            <person name="Van Bel M."/>
            <person name="Meyberg R."/>
            <person name="Vives C."/>
            <person name="Morata J."/>
            <person name="Symeonidi A."/>
            <person name="Hiss M."/>
            <person name="Muchero W."/>
            <person name="Kamisugi Y."/>
            <person name="Saleh O."/>
            <person name="Blanc G."/>
            <person name="Decker E.L."/>
            <person name="van Gessel N."/>
            <person name="Grimwood J."/>
            <person name="Hayes R.D."/>
            <person name="Graham S.W."/>
            <person name="Gunter L.E."/>
            <person name="McDaniel S.F."/>
            <person name="Hoernstein S.N.W."/>
            <person name="Larsson A."/>
            <person name="Li F.W."/>
            <person name="Perroud P.F."/>
            <person name="Phillips J."/>
            <person name="Ranjan P."/>
            <person name="Rokshar D.S."/>
            <person name="Rothfels C.J."/>
            <person name="Schneider L."/>
            <person name="Shu S."/>
            <person name="Stevenson D.W."/>
            <person name="Thummler F."/>
            <person name="Tillich M."/>
            <person name="Villarreal Aguilar J.C."/>
            <person name="Widiez T."/>
            <person name="Wong G.K."/>
            <person name="Wymore A."/>
            <person name="Zhang Y."/>
            <person name="Zimmer A.D."/>
            <person name="Quatrano R.S."/>
            <person name="Mayer K.F.X."/>
            <person name="Goodstein D."/>
            <person name="Casacuberta J.M."/>
            <person name="Vandepoele K."/>
            <person name="Reski R."/>
            <person name="Cuming A.C."/>
            <person name="Tuskan G.A."/>
            <person name="Maumus F."/>
            <person name="Salse J."/>
            <person name="Schmutz J."/>
            <person name="Rensing S.A."/>
        </authorList>
    </citation>
    <scope>NUCLEOTIDE SEQUENCE [LARGE SCALE GENOMIC DNA]</scope>
    <source>
        <strain evidence="1 2">cv. Gransden 2004</strain>
    </source>
</reference>
<dbReference type="HOGENOM" id="CLU_033663_1_0_1"/>
<dbReference type="SUPFAM" id="SSF51905">
    <property type="entry name" value="FAD/NAD(P)-binding domain"/>
    <property type="match status" value="1"/>
</dbReference>
<evidence type="ECO:0000313" key="1">
    <source>
        <dbReference type="EnsemblPlants" id="Pp3c12_9070V3.3"/>
    </source>
</evidence>
<evidence type="ECO:0008006" key="3">
    <source>
        <dbReference type="Google" id="ProtNLM"/>
    </source>
</evidence>
<dbReference type="EnsemblPlants" id="Pp3c12_9070V3.5">
    <property type="protein sequence ID" value="Pp3c12_9070V3.5"/>
    <property type="gene ID" value="Pp3c12_9070"/>
</dbReference>
<dbReference type="EnsemblPlants" id="Pp3c12_9070V3.3">
    <property type="protein sequence ID" value="Pp3c12_9070V3.3"/>
    <property type="gene ID" value="Pp3c12_9070"/>
</dbReference>